<keyword evidence="2 7" id="KW-0812">Transmembrane</keyword>
<dbReference type="Pfam" id="PF01061">
    <property type="entry name" value="ABC2_membrane"/>
    <property type="match status" value="1"/>
</dbReference>
<feature type="transmembrane region" description="Helical" evidence="7">
    <location>
        <begin position="52"/>
        <end position="72"/>
    </location>
</feature>
<sequence length="288" mass="30543">MSALIRPTPARPTPSEPGAARQKPDAAATAAPARAALVLAHSKAQILEQLRIPVAVISSTVFPTLALLFFVIPQESVTADPLASLTAIAQLALFGVMSSFLFNYGIGIAEERANPWSSYLRTLPVGPVPPTIARALPAMLFAFFALLPVLVIGALLTAAPEAFGDGGLSWWRVPLAVLVWLACGLPFLALGLFIGYLCTSKVAVAVTQVVFFPMAFAGGMMLPPAAFPYWLDVFSLILPSRAARDVSVFALSGEGLHAGSVLCLIVWTVLLGGLALWANRRDQGRHFR</sequence>
<keyword evidence="5" id="KW-0046">Antibiotic resistance</keyword>
<dbReference type="InterPro" id="IPR051784">
    <property type="entry name" value="Nod_factor_ABC_transporter"/>
</dbReference>
<dbReference type="PANTHER" id="PTHR43229:SF2">
    <property type="entry name" value="NODULATION PROTEIN J"/>
    <property type="match status" value="1"/>
</dbReference>
<evidence type="ECO:0000313" key="9">
    <source>
        <dbReference type="EMBL" id="GLB68729.1"/>
    </source>
</evidence>
<dbReference type="InterPro" id="IPR000412">
    <property type="entry name" value="ABC_2_transport"/>
</dbReference>
<feature type="transmembrane region" description="Helical" evidence="7">
    <location>
        <begin position="138"/>
        <end position="159"/>
    </location>
</feature>
<keyword evidence="3 7" id="KW-1133">Transmembrane helix</keyword>
<gene>
    <name evidence="9" type="ORF">AHIS1636_31710</name>
</gene>
<dbReference type="RefSeq" id="WP_264796827.1">
    <property type="nucleotide sequence ID" value="NZ_BRVS01000022.1"/>
</dbReference>
<evidence type="ECO:0000259" key="8">
    <source>
        <dbReference type="Pfam" id="PF01061"/>
    </source>
</evidence>
<evidence type="ECO:0000256" key="2">
    <source>
        <dbReference type="ARBA" id="ARBA00022692"/>
    </source>
</evidence>
<organism evidence="9 10">
    <name type="scientific">Arthrobacter mangrovi</name>
    <dbReference type="NCBI Taxonomy" id="2966350"/>
    <lineage>
        <taxon>Bacteria</taxon>
        <taxon>Bacillati</taxon>
        <taxon>Actinomycetota</taxon>
        <taxon>Actinomycetes</taxon>
        <taxon>Micrococcales</taxon>
        <taxon>Micrococcaceae</taxon>
        <taxon>Arthrobacter</taxon>
    </lineage>
</organism>
<dbReference type="EMBL" id="BRVS01000022">
    <property type="protein sequence ID" value="GLB68729.1"/>
    <property type="molecule type" value="Genomic_DNA"/>
</dbReference>
<feature type="domain" description="ABC-2 type transporter transmembrane" evidence="8">
    <location>
        <begin position="40"/>
        <end position="243"/>
    </location>
</feature>
<feature type="transmembrane region" description="Helical" evidence="7">
    <location>
        <begin position="256"/>
        <end position="278"/>
    </location>
</feature>
<evidence type="ECO:0000256" key="7">
    <source>
        <dbReference type="SAM" id="Phobius"/>
    </source>
</evidence>
<feature type="transmembrane region" description="Helical" evidence="7">
    <location>
        <begin position="84"/>
        <end position="106"/>
    </location>
</feature>
<proteinExistence type="predicted"/>
<reference evidence="9 10" key="1">
    <citation type="journal article" date="2023" name="Int. J. Syst. Evol. Microbiol.">
        <title>Arthrobacter mangrovi sp. nov., an actinobacterium isolated from the rhizosphere of a mangrove.</title>
        <authorList>
            <person name="Hamada M."/>
            <person name="Saitou S."/>
            <person name="Enomoto N."/>
            <person name="Nanri K."/>
            <person name="Hidaka K."/>
            <person name="Miura T."/>
            <person name="Tamura T."/>
        </authorList>
    </citation>
    <scope>NUCLEOTIDE SEQUENCE [LARGE SCALE GENOMIC DNA]</scope>
    <source>
        <strain evidence="9 10">NBRC 112813</strain>
    </source>
</reference>
<evidence type="ECO:0000256" key="5">
    <source>
        <dbReference type="ARBA" id="ARBA00023251"/>
    </source>
</evidence>
<comment type="subcellular location">
    <subcellularLocation>
        <location evidence="1">Membrane</location>
        <topology evidence="1">Multi-pass membrane protein</topology>
    </subcellularLocation>
</comment>
<feature type="region of interest" description="Disordered" evidence="6">
    <location>
        <begin position="1"/>
        <end position="24"/>
    </location>
</feature>
<feature type="transmembrane region" description="Helical" evidence="7">
    <location>
        <begin position="209"/>
        <end position="231"/>
    </location>
</feature>
<name>A0ABQ5MXQ8_9MICC</name>
<keyword evidence="4 7" id="KW-0472">Membrane</keyword>
<dbReference type="PIRSF" id="PIRSF006648">
    <property type="entry name" value="DrrB"/>
    <property type="match status" value="1"/>
</dbReference>
<evidence type="ECO:0000256" key="3">
    <source>
        <dbReference type="ARBA" id="ARBA00022989"/>
    </source>
</evidence>
<accession>A0ABQ5MXQ8</accession>
<evidence type="ECO:0000313" key="10">
    <source>
        <dbReference type="Proteomes" id="UP001209654"/>
    </source>
</evidence>
<evidence type="ECO:0000256" key="6">
    <source>
        <dbReference type="SAM" id="MobiDB-lite"/>
    </source>
</evidence>
<dbReference type="Proteomes" id="UP001209654">
    <property type="component" value="Unassembled WGS sequence"/>
</dbReference>
<protein>
    <submittedName>
        <fullName evidence="9">ABC transporter</fullName>
    </submittedName>
</protein>
<comment type="caution">
    <text evidence="9">The sequence shown here is derived from an EMBL/GenBank/DDBJ whole genome shotgun (WGS) entry which is preliminary data.</text>
</comment>
<evidence type="ECO:0000256" key="1">
    <source>
        <dbReference type="ARBA" id="ARBA00004141"/>
    </source>
</evidence>
<feature type="transmembrane region" description="Helical" evidence="7">
    <location>
        <begin position="171"/>
        <end position="197"/>
    </location>
</feature>
<dbReference type="PANTHER" id="PTHR43229">
    <property type="entry name" value="NODULATION PROTEIN J"/>
    <property type="match status" value="1"/>
</dbReference>
<evidence type="ECO:0000256" key="4">
    <source>
        <dbReference type="ARBA" id="ARBA00023136"/>
    </source>
</evidence>
<dbReference type="InterPro" id="IPR013525">
    <property type="entry name" value="ABC2_TM"/>
</dbReference>
<keyword evidence="10" id="KW-1185">Reference proteome</keyword>